<dbReference type="Proteomes" id="UP000724672">
    <property type="component" value="Unassembled WGS sequence"/>
</dbReference>
<dbReference type="RefSeq" id="WP_203365363.1">
    <property type="nucleotide sequence ID" value="NZ_WSFT01000016.1"/>
</dbReference>
<organism evidence="2 3">
    <name type="scientific">Anaeromonas frigoriresistens</name>
    <dbReference type="NCBI Taxonomy" id="2683708"/>
    <lineage>
        <taxon>Bacteria</taxon>
        <taxon>Bacillati</taxon>
        <taxon>Bacillota</taxon>
        <taxon>Tissierellia</taxon>
        <taxon>Tissierellales</taxon>
        <taxon>Thermohalobacteraceae</taxon>
        <taxon>Anaeromonas</taxon>
    </lineage>
</organism>
<proteinExistence type="predicted"/>
<comment type="caution">
    <text evidence="2">The sequence shown here is derived from an EMBL/GenBank/DDBJ whole genome shotgun (WGS) entry which is preliminary data.</text>
</comment>
<feature type="coiled-coil region" evidence="1">
    <location>
        <begin position="139"/>
        <end position="173"/>
    </location>
</feature>
<dbReference type="AlphaFoldDB" id="A0A942UQI6"/>
<protein>
    <submittedName>
        <fullName evidence="2">Uncharacterized protein</fullName>
    </submittedName>
</protein>
<dbReference type="EMBL" id="WSFT01000016">
    <property type="protein sequence ID" value="MBS4537434.1"/>
    <property type="molecule type" value="Genomic_DNA"/>
</dbReference>
<evidence type="ECO:0000313" key="3">
    <source>
        <dbReference type="Proteomes" id="UP000724672"/>
    </source>
</evidence>
<evidence type="ECO:0000256" key="1">
    <source>
        <dbReference type="SAM" id="Coils"/>
    </source>
</evidence>
<accession>A0A942UQI6</accession>
<keyword evidence="1" id="KW-0175">Coiled coil</keyword>
<name>A0A942UQI6_9FIRM</name>
<sequence>MFSKNIDIDYNIISQNNIPLLVNNPEWKKLFGNIENKHINSEKNKLLSSLKKEKEYNIKLKQLQKDKRKAMVNIVNLSHRVNNDDDKSLKSLEHARNEIININEKIEDTRFELETIPREIRRANYELLKVTVTVAYEGLKEMESKLNPINDEIQEFRIKLKELIEDKNDYEEKINDTYTFLHGMIGKKEIEKLDKDFL</sequence>
<keyword evidence="3" id="KW-1185">Reference proteome</keyword>
<feature type="coiled-coil region" evidence="1">
    <location>
        <begin position="53"/>
        <end position="112"/>
    </location>
</feature>
<evidence type="ECO:0000313" key="2">
    <source>
        <dbReference type="EMBL" id="MBS4537434.1"/>
    </source>
</evidence>
<reference evidence="2" key="1">
    <citation type="submission" date="2019-12" db="EMBL/GenBank/DDBJ databases">
        <title>Clostridiaceae gen. nov. sp. nov., isolated from sediment in Xinjiang, China.</title>
        <authorList>
            <person name="Zhang R."/>
        </authorList>
    </citation>
    <scope>NUCLEOTIDE SEQUENCE</scope>
    <source>
        <strain evidence="2">D2Q-11</strain>
    </source>
</reference>
<gene>
    <name evidence="2" type="ORF">GOQ27_03110</name>
</gene>